<dbReference type="VEuPathDB" id="MicrosporidiaDB:A0H76_716"/>
<accession>A0A1X0Q747</accession>
<reference evidence="1 2" key="1">
    <citation type="journal article" date="2017" name="Environ. Microbiol.">
        <title>Decay of the glycolytic pathway and adaptation to intranuclear parasitism within Enterocytozoonidae microsporidia.</title>
        <authorList>
            <person name="Wiredu Boakye D."/>
            <person name="Jaroenlak P."/>
            <person name="Prachumwat A."/>
            <person name="Williams T.A."/>
            <person name="Bateman K.S."/>
            <person name="Itsathitphaisarn O."/>
            <person name="Sritunyalucksana K."/>
            <person name="Paszkiewicz K.H."/>
            <person name="Moore K.A."/>
            <person name="Stentiford G.D."/>
            <person name="Williams B.A."/>
        </authorList>
    </citation>
    <scope>NUCLEOTIDE SEQUENCE [LARGE SCALE GENOMIC DNA]</scope>
    <source>
        <strain evidence="2">canceri</strain>
    </source>
</reference>
<evidence type="ECO:0000313" key="2">
    <source>
        <dbReference type="Proteomes" id="UP000192501"/>
    </source>
</evidence>
<dbReference type="AlphaFoldDB" id="A0A1X0Q747"/>
<gene>
    <name evidence="1" type="ORF">A0H76_716</name>
</gene>
<name>A0A1X0Q747_9MICR</name>
<organism evidence="1 2">
    <name type="scientific">Hepatospora eriocheir</name>
    <dbReference type="NCBI Taxonomy" id="1081669"/>
    <lineage>
        <taxon>Eukaryota</taxon>
        <taxon>Fungi</taxon>
        <taxon>Fungi incertae sedis</taxon>
        <taxon>Microsporidia</taxon>
        <taxon>Hepatosporidae</taxon>
        <taxon>Hepatospora</taxon>
    </lineage>
</organism>
<evidence type="ECO:0000313" key="1">
    <source>
        <dbReference type="EMBL" id="ORD95562.1"/>
    </source>
</evidence>
<protein>
    <submittedName>
        <fullName evidence="1">Uncharacterized protein</fullName>
    </submittedName>
</protein>
<sequence length="96" mass="10818">MSFLSNQLETSLEVCLGSLSCIKINYSKPISRADCLILLAKNCLYTATVIVSSIKTILPTPLYDIQPKPLLILHHVSQLELYFQVCNDLLKNIRHT</sequence>
<proteinExistence type="predicted"/>
<dbReference type="Proteomes" id="UP000192501">
    <property type="component" value="Unassembled WGS sequence"/>
</dbReference>
<comment type="caution">
    <text evidence="1">The sequence shown here is derived from an EMBL/GenBank/DDBJ whole genome shotgun (WGS) entry which is preliminary data.</text>
</comment>
<dbReference type="EMBL" id="LTAI01001340">
    <property type="protein sequence ID" value="ORD95562.1"/>
    <property type="molecule type" value="Genomic_DNA"/>
</dbReference>